<name>E9HAE7_DAPPU</name>
<dbReference type="InParanoid" id="E9HAE7"/>
<dbReference type="Proteomes" id="UP000000305">
    <property type="component" value="Unassembled WGS sequence"/>
</dbReference>
<dbReference type="PANTHER" id="PTHR14796:SF3">
    <property type="entry name" value="NEURENSIN 1-LIKE-RELATED"/>
    <property type="match status" value="1"/>
</dbReference>
<keyword evidence="1" id="KW-0472">Membrane</keyword>
<reference evidence="2 3" key="1">
    <citation type="journal article" date="2011" name="Science">
        <title>The ecoresponsive genome of Daphnia pulex.</title>
        <authorList>
            <person name="Colbourne J.K."/>
            <person name="Pfrender M.E."/>
            <person name="Gilbert D."/>
            <person name="Thomas W.K."/>
            <person name="Tucker A."/>
            <person name="Oakley T.H."/>
            <person name="Tokishita S."/>
            <person name="Aerts A."/>
            <person name="Arnold G.J."/>
            <person name="Basu M.K."/>
            <person name="Bauer D.J."/>
            <person name="Caceres C.E."/>
            <person name="Carmel L."/>
            <person name="Casola C."/>
            <person name="Choi J.H."/>
            <person name="Detter J.C."/>
            <person name="Dong Q."/>
            <person name="Dusheyko S."/>
            <person name="Eads B.D."/>
            <person name="Frohlich T."/>
            <person name="Geiler-Samerotte K.A."/>
            <person name="Gerlach D."/>
            <person name="Hatcher P."/>
            <person name="Jogdeo S."/>
            <person name="Krijgsveld J."/>
            <person name="Kriventseva E.V."/>
            <person name="Kultz D."/>
            <person name="Laforsch C."/>
            <person name="Lindquist E."/>
            <person name="Lopez J."/>
            <person name="Manak J.R."/>
            <person name="Muller J."/>
            <person name="Pangilinan J."/>
            <person name="Patwardhan R.P."/>
            <person name="Pitluck S."/>
            <person name="Pritham E.J."/>
            <person name="Rechtsteiner A."/>
            <person name="Rho M."/>
            <person name="Rogozin I.B."/>
            <person name="Sakarya O."/>
            <person name="Salamov A."/>
            <person name="Schaack S."/>
            <person name="Shapiro H."/>
            <person name="Shiga Y."/>
            <person name="Skalitzky C."/>
            <person name="Smith Z."/>
            <person name="Souvorov A."/>
            <person name="Sung W."/>
            <person name="Tang Z."/>
            <person name="Tsuchiya D."/>
            <person name="Tu H."/>
            <person name="Vos H."/>
            <person name="Wang M."/>
            <person name="Wolf Y.I."/>
            <person name="Yamagata H."/>
            <person name="Yamada T."/>
            <person name="Ye Y."/>
            <person name="Shaw J.R."/>
            <person name="Andrews J."/>
            <person name="Crease T.J."/>
            <person name="Tang H."/>
            <person name="Lucas S.M."/>
            <person name="Robertson H.M."/>
            <person name="Bork P."/>
            <person name="Koonin E.V."/>
            <person name="Zdobnov E.M."/>
            <person name="Grigoriev I.V."/>
            <person name="Lynch M."/>
            <person name="Boore J.L."/>
        </authorList>
    </citation>
    <scope>NUCLEOTIDE SEQUENCE [LARGE SCALE GENOMIC DNA]</scope>
</reference>
<dbReference type="Pfam" id="PF14927">
    <property type="entry name" value="Neurensin"/>
    <property type="match status" value="1"/>
</dbReference>
<gene>
    <name evidence="2" type="ORF">DAPPUDRAFT_255954</name>
</gene>
<dbReference type="OrthoDB" id="5979667at2759"/>
<dbReference type="GO" id="GO:0043025">
    <property type="term" value="C:neuronal cell body"/>
    <property type="evidence" value="ECO:0000318"/>
    <property type="project" value="GO_Central"/>
</dbReference>
<dbReference type="EMBL" id="GL732611">
    <property type="protein sequence ID" value="EFX71309.1"/>
    <property type="molecule type" value="Genomic_DNA"/>
</dbReference>
<dbReference type="KEGG" id="dpx:DAPPUDRAFT_255954"/>
<dbReference type="GO" id="GO:0007399">
    <property type="term" value="P:nervous system development"/>
    <property type="evidence" value="ECO:0000318"/>
    <property type="project" value="GO_Central"/>
</dbReference>
<dbReference type="InterPro" id="IPR024883">
    <property type="entry name" value="Neurensin"/>
</dbReference>
<proteinExistence type="predicted"/>
<keyword evidence="1" id="KW-1133">Transmembrane helix</keyword>
<organism evidence="2 3">
    <name type="scientific">Daphnia pulex</name>
    <name type="common">Water flea</name>
    <dbReference type="NCBI Taxonomy" id="6669"/>
    <lineage>
        <taxon>Eukaryota</taxon>
        <taxon>Metazoa</taxon>
        <taxon>Ecdysozoa</taxon>
        <taxon>Arthropoda</taxon>
        <taxon>Crustacea</taxon>
        <taxon>Branchiopoda</taxon>
        <taxon>Diplostraca</taxon>
        <taxon>Cladocera</taxon>
        <taxon>Anomopoda</taxon>
        <taxon>Daphniidae</taxon>
        <taxon>Daphnia</taxon>
    </lineage>
</organism>
<evidence type="ECO:0000313" key="2">
    <source>
        <dbReference type="EMBL" id="EFX71309.1"/>
    </source>
</evidence>
<evidence type="ECO:0000313" key="3">
    <source>
        <dbReference type="Proteomes" id="UP000000305"/>
    </source>
</evidence>
<accession>E9HAE7</accession>
<protein>
    <submittedName>
        <fullName evidence="2">Uncharacterized protein</fullName>
    </submittedName>
</protein>
<dbReference type="PANTHER" id="PTHR14796">
    <property type="entry name" value="NEURENSIN 1-RELATED"/>
    <property type="match status" value="1"/>
</dbReference>
<keyword evidence="1" id="KW-0812">Transmembrane</keyword>
<dbReference type="AlphaFoldDB" id="E9HAE7"/>
<dbReference type="GO" id="GO:0043005">
    <property type="term" value="C:neuron projection"/>
    <property type="evidence" value="ECO:0000318"/>
    <property type="project" value="GO_Central"/>
</dbReference>
<keyword evidence="3" id="KW-1185">Reference proteome</keyword>
<sequence>MLSKSMIKRGLGMNENARLVGGISLAPAPTVFTCYVVNLCPYASASDGAPFAMECLSEIKLKTEKGTAEKTNLQSTGAEDNPKKIIDFTKAGSYKTGKQRIIEVNSPEFAPLKHYLSTLYGFTDSDPPGSKILCIIEPNEDDYSLLARAGQNKSEVECWHVHRRCFAWSFGVGTLIILLGLTCLLLGFLLPRHSALVNNPMENDEKMGTNGRFNNSDSSMSAVNLLDRKAIEHNNILDTLKLSGGMASCFGCLLLLMTFILPPESHPPKMSDEEQPPTNINQLNEALRNCGF</sequence>
<dbReference type="GO" id="GO:0030133">
    <property type="term" value="C:transport vesicle"/>
    <property type="evidence" value="ECO:0000318"/>
    <property type="project" value="GO_Central"/>
</dbReference>
<feature type="transmembrane region" description="Helical" evidence="1">
    <location>
        <begin position="242"/>
        <end position="261"/>
    </location>
</feature>
<evidence type="ECO:0000256" key="1">
    <source>
        <dbReference type="SAM" id="Phobius"/>
    </source>
</evidence>
<dbReference type="HOGENOM" id="CLU_953973_0_0_1"/>
<feature type="transmembrane region" description="Helical" evidence="1">
    <location>
        <begin position="166"/>
        <end position="190"/>
    </location>
</feature>